<sequence length="216" mass="24711">MSTETEHANPNTGNTMKDIILWRNKKQSFSAFLVATATWVVLEVYQFNFLTIASWAAMAVVSLFFIWGNLCRLFGKERPSLSEFEIPDQSAQRAAISVKIWVETGVRWLFRVGAESEWYEFAGVIGALWVLSILGGWFDFVTILYASVVGGLSVPWVYVKYEERIKRWRDEIRMGGNRVVEKFNERVVRKVKDKVVGGGTAAIVVEKKEDKEDKKE</sequence>
<dbReference type="GO" id="GO:0009617">
    <property type="term" value="P:response to bacterium"/>
    <property type="evidence" value="ECO:0007669"/>
    <property type="project" value="InterPro"/>
</dbReference>
<evidence type="ECO:0000256" key="3">
    <source>
        <dbReference type="ARBA" id="ARBA00022824"/>
    </source>
</evidence>
<comment type="subcellular location">
    <subcellularLocation>
        <location evidence="1 6">Endoplasmic reticulum membrane</location>
        <topology evidence="1 6">Multi-pass membrane protein</topology>
    </subcellularLocation>
</comment>
<keyword evidence="3 6" id="KW-0256">Endoplasmic reticulum</keyword>
<name>A0AAP0P3C2_9MAGN</name>
<dbReference type="InterPro" id="IPR045064">
    <property type="entry name" value="Reticulon-like"/>
</dbReference>
<dbReference type="GO" id="GO:0005789">
    <property type="term" value="C:endoplasmic reticulum membrane"/>
    <property type="evidence" value="ECO:0007669"/>
    <property type="project" value="UniProtKB-SubCell"/>
</dbReference>
<keyword evidence="9" id="KW-1185">Reference proteome</keyword>
<evidence type="ECO:0000256" key="1">
    <source>
        <dbReference type="ARBA" id="ARBA00004477"/>
    </source>
</evidence>
<dbReference type="PROSITE" id="PS50845">
    <property type="entry name" value="RETICULON"/>
    <property type="match status" value="1"/>
</dbReference>
<evidence type="ECO:0000313" key="8">
    <source>
        <dbReference type="EMBL" id="KAK9129622.1"/>
    </source>
</evidence>
<evidence type="ECO:0000313" key="9">
    <source>
        <dbReference type="Proteomes" id="UP001417504"/>
    </source>
</evidence>
<keyword evidence="4 6" id="KW-1133">Transmembrane helix</keyword>
<evidence type="ECO:0000256" key="2">
    <source>
        <dbReference type="ARBA" id="ARBA00022692"/>
    </source>
</evidence>
<dbReference type="InterPro" id="IPR003388">
    <property type="entry name" value="Reticulon"/>
</dbReference>
<dbReference type="EMBL" id="JBBNAE010000004">
    <property type="protein sequence ID" value="KAK9129622.1"/>
    <property type="molecule type" value="Genomic_DNA"/>
</dbReference>
<evidence type="ECO:0000259" key="7">
    <source>
        <dbReference type="PROSITE" id="PS50845"/>
    </source>
</evidence>
<dbReference type="Pfam" id="PF02453">
    <property type="entry name" value="Reticulon"/>
    <property type="match status" value="1"/>
</dbReference>
<feature type="transmembrane region" description="Helical" evidence="6">
    <location>
        <begin position="52"/>
        <end position="70"/>
    </location>
</feature>
<dbReference type="PANTHER" id="PTHR10994">
    <property type="entry name" value="RETICULON"/>
    <property type="match status" value="1"/>
</dbReference>
<gene>
    <name evidence="8" type="ORF">Sjap_010109</name>
</gene>
<keyword evidence="5 6" id="KW-0472">Membrane</keyword>
<organism evidence="8 9">
    <name type="scientific">Stephania japonica</name>
    <dbReference type="NCBI Taxonomy" id="461633"/>
    <lineage>
        <taxon>Eukaryota</taxon>
        <taxon>Viridiplantae</taxon>
        <taxon>Streptophyta</taxon>
        <taxon>Embryophyta</taxon>
        <taxon>Tracheophyta</taxon>
        <taxon>Spermatophyta</taxon>
        <taxon>Magnoliopsida</taxon>
        <taxon>Ranunculales</taxon>
        <taxon>Menispermaceae</taxon>
        <taxon>Menispermoideae</taxon>
        <taxon>Cissampelideae</taxon>
        <taxon>Stephania</taxon>
    </lineage>
</organism>
<proteinExistence type="predicted"/>
<feature type="transmembrane region" description="Helical" evidence="6">
    <location>
        <begin position="29"/>
        <end position="46"/>
    </location>
</feature>
<dbReference type="AlphaFoldDB" id="A0AAP0P3C2"/>
<dbReference type="Proteomes" id="UP001417504">
    <property type="component" value="Unassembled WGS sequence"/>
</dbReference>
<feature type="transmembrane region" description="Helical" evidence="6">
    <location>
        <begin position="143"/>
        <end position="159"/>
    </location>
</feature>
<dbReference type="PANTHER" id="PTHR10994:SF145">
    <property type="entry name" value="RETICULON-LIKE PROTEIN B13"/>
    <property type="match status" value="1"/>
</dbReference>
<protein>
    <recommendedName>
        <fullName evidence="6">Reticulon-like protein</fullName>
    </recommendedName>
</protein>
<evidence type="ECO:0000256" key="4">
    <source>
        <dbReference type="ARBA" id="ARBA00022989"/>
    </source>
</evidence>
<feature type="transmembrane region" description="Helical" evidence="6">
    <location>
        <begin position="118"/>
        <end position="137"/>
    </location>
</feature>
<keyword evidence="2 6" id="KW-0812">Transmembrane</keyword>
<evidence type="ECO:0000256" key="5">
    <source>
        <dbReference type="ARBA" id="ARBA00023136"/>
    </source>
</evidence>
<evidence type="ECO:0000256" key="6">
    <source>
        <dbReference type="RuleBase" id="RU363132"/>
    </source>
</evidence>
<reference evidence="8 9" key="1">
    <citation type="submission" date="2024-01" db="EMBL/GenBank/DDBJ databases">
        <title>Genome assemblies of Stephania.</title>
        <authorList>
            <person name="Yang L."/>
        </authorList>
    </citation>
    <scope>NUCLEOTIDE SEQUENCE [LARGE SCALE GENOMIC DNA]</scope>
    <source>
        <strain evidence="8">QJT</strain>
        <tissue evidence="8">Leaf</tissue>
    </source>
</reference>
<accession>A0AAP0P3C2</accession>
<feature type="domain" description="Reticulon" evidence="7">
    <location>
        <begin position="16"/>
        <end position="211"/>
    </location>
</feature>
<comment type="caution">
    <text evidence="8">The sequence shown here is derived from an EMBL/GenBank/DDBJ whole genome shotgun (WGS) entry which is preliminary data.</text>
</comment>